<dbReference type="GO" id="GO:0006272">
    <property type="term" value="P:leading strand elongation"/>
    <property type="evidence" value="ECO:0007669"/>
    <property type="project" value="TreeGrafter"/>
</dbReference>
<keyword evidence="9" id="KW-1185">Reference proteome</keyword>
<dbReference type="PANTHER" id="PTHR10670:SF0">
    <property type="entry name" value="DNA POLYMERASE EPSILON CATALYTIC SUBUNIT A"/>
    <property type="match status" value="1"/>
</dbReference>
<name>A0AA88QNL6_9ASTE</name>
<evidence type="ECO:0000313" key="9">
    <source>
        <dbReference type="Proteomes" id="UP001187471"/>
    </source>
</evidence>
<dbReference type="EC" id="2.7.7.7" evidence="6"/>
<keyword evidence="6" id="KW-0863">Zinc-finger</keyword>
<evidence type="ECO:0000256" key="3">
    <source>
        <dbReference type="ARBA" id="ARBA00022705"/>
    </source>
</evidence>
<reference evidence="8" key="1">
    <citation type="submission" date="2022-12" db="EMBL/GenBank/DDBJ databases">
        <title>Draft genome assemblies for two species of Escallonia (Escalloniales).</title>
        <authorList>
            <person name="Chanderbali A."/>
            <person name="Dervinis C."/>
            <person name="Anghel I."/>
            <person name="Soltis D."/>
            <person name="Soltis P."/>
            <person name="Zapata F."/>
        </authorList>
    </citation>
    <scope>NUCLEOTIDE SEQUENCE</scope>
    <source>
        <strain evidence="8">UCBG92.1500</strain>
        <tissue evidence="8">Leaf</tissue>
    </source>
</reference>
<dbReference type="GO" id="GO:0045004">
    <property type="term" value="P:DNA replication proofreading"/>
    <property type="evidence" value="ECO:0007669"/>
    <property type="project" value="TreeGrafter"/>
</dbReference>
<dbReference type="PANTHER" id="PTHR10670">
    <property type="entry name" value="DNA POLYMERASE EPSILON CATALYTIC SUBUNIT A"/>
    <property type="match status" value="1"/>
</dbReference>
<dbReference type="EMBL" id="JAVXUO010002949">
    <property type="protein sequence ID" value="KAK2968076.1"/>
    <property type="molecule type" value="Genomic_DNA"/>
</dbReference>
<keyword evidence="6" id="KW-0004">4Fe-4S</keyword>
<dbReference type="GO" id="GO:0006297">
    <property type="term" value="P:nucleotide-excision repair, DNA gap filling"/>
    <property type="evidence" value="ECO:0007669"/>
    <property type="project" value="TreeGrafter"/>
</dbReference>
<evidence type="ECO:0000313" key="8">
    <source>
        <dbReference type="EMBL" id="KAK2968076.1"/>
    </source>
</evidence>
<feature type="non-terminal residue" evidence="8">
    <location>
        <position position="1"/>
    </location>
</feature>
<dbReference type="GO" id="GO:0000278">
    <property type="term" value="P:mitotic cell cycle"/>
    <property type="evidence" value="ECO:0007669"/>
    <property type="project" value="TreeGrafter"/>
</dbReference>
<comment type="subcellular location">
    <subcellularLocation>
        <location evidence="6">Nucleus</location>
    </subcellularLocation>
</comment>
<evidence type="ECO:0000256" key="6">
    <source>
        <dbReference type="RuleBase" id="RU365029"/>
    </source>
</evidence>
<keyword evidence="2 6" id="KW-0548">Nucleotidyltransferase</keyword>
<keyword evidence="4 6" id="KW-0239">DNA-directed DNA polymerase</keyword>
<dbReference type="InterPro" id="IPR013697">
    <property type="entry name" value="DNA_pol_e_suA_C"/>
</dbReference>
<comment type="catalytic activity">
    <reaction evidence="6">
        <text>DNA(n) + a 2'-deoxyribonucleoside 5'-triphosphate = DNA(n+1) + diphosphate</text>
        <dbReference type="Rhea" id="RHEA:22508"/>
        <dbReference type="Rhea" id="RHEA-COMP:17339"/>
        <dbReference type="Rhea" id="RHEA-COMP:17340"/>
        <dbReference type="ChEBI" id="CHEBI:33019"/>
        <dbReference type="ChEBI" id="CHEBI:61560"/>
        <dbReference type="ChEBI" id="CHEBI:173112"/>
        <dbReference type="EC" id="2.7.7.7"/>
    </reaction>
</comment>
<evidence type="ECO:0000256" key="1">
    <source>
        <dbReference type="ARBA" id="ARBA00022679"/>
    </source>
</evidence>
<keyword evidence="6" id="KW-0539">Nucleus</keyword>
<gene>
    <name evidence="8" type="ORF">RJ640_000491</name>
</gene>
<dbReference type="Pfam" id="PF08490">
    <property type="entry name" value="DUF1744"/>
    <property type="match status" value="1"/>
</dbReference>
<keyword evidence="6" id="KW-0408">Iron</keyword>
<comment type="caution">
    <text evidence="8">The sequence shown here is derived from an EMBL/GenBank/DDBJ whole genome shotgun (WGS) entry which is preliminary data.</text>
</comment>
<sequence length="706" mass="79912">LSVNRQGHQRPAIAVIECPNVHLMKSGVRALDDFPCVCIPSNARDSQYQALGWQIVAAKVGMQRCAASSQWLNERILLSRYAHVPLGNIELDWLIHTADIFFARALRHHQQVLWISDNGIPDLGGISEEESCYADEVNQPVLTYPGAYRKVTVELKIHNIAVSALLKSNQVNEMEGGTLLGLDQDSNTGPYVSNEQCGFDEATSCAPAFRVLKQLIQRCIKDAVDNGNVYADAILQHLYRWLCSPQSKLHDPALHRMLHKVMQKIFALLLAEFRKLGATIVFANFSKVIIDTGKSDLSAAKAYSDSLLRTLQTRDLFEWIELEPLQFWHSLLFMDQYNYGGIQAKGNGGSAQGSSSVSTESLHDDECQVDIVSSWSVAETLPKETQDHFILIVSEYMYLPWKYVQEKVAIRACARGDNMCTPSITAAAAETLESCLSEYLREQISSYFTDKLLRIVRDAKAMSKAHPAHTGDPALEFVKHVCAVLALDQNVQHDILIMRKNLLRYVRVREFAPEAEFHNHSIALVLPNVICSPPLEYLQQHEVNALLPCGKENTWRFKRSVTAEHILQEDSYESFYCNDCRDLDLCRDRALLAQEWHCAVPQCGQPYDREVMENAFLQIVRQRERLYHLQDLVCLKCNQVKAAHLAEHCACAGSFRCKEDASEFRNKMQVFFHMAKKQSFQLLLECTAWILSENKARSESGTFHSS</sequence>
<evidence type="ECO:0000259" key="7">
    <source>
        <dbReference type="SMART" id="SM01159"/>
    </source>
</evidence>
<keyword evidence="5 6" id="KW-0238">DNA-binding</keyword>
<dbReference type="InterPro" id="IPR054475">
    <property type="entry name" value="Znf-DPOE"/>
</dbReference>
<dbReference type="Proteomes" id="UP001187471">
    <property type="component" value="Unassembled WGS sequence"/>
</dbReference>
<dbReference type="GO" id="GO:0051539">
    <property type="term" value="F:4 iron, 4 sulfur cluster binding"/>
    <property type="evidence" value="ECO:0007669"/>
    <property type="project" value="UniProtKB-KW"/>
</dbReference>
<organism evidence="8 9">
    <name type="scientific">Escallonia rubra</name>
    <dbReference type="NCBI Taxonomy" id="112253"/>
    <lineage>
        <taxon>Eukaryota</taxon>
        <taxon>Viridiplantae</taxon>
        <taxon>Streptophyta</taxon>
        <taxon>Embryophyta</taxon>
        <taxon>Tracheophyta</taxon>
        <taxon>Spermatophyta</taxon>
        <taxon>Magnoliopsida</taxon>
        <taxon>eudicotyledons</taxon>
        <taxon>Gunneridae</taxon>
        <taxon>Pentapetalae</taxon>
        <taxon>asterids</taxon>
        <taxon>campanulids</taxon>
        <taxon>Escalloniales</taxon>
        <taxon>Escalloniaceae</taxon>
        <taxon>Escallonia</taxon>
    </lineage>
</organism>
<dbReference type="Pfam" id="PF22912">
    <property type="entry name" value="zf-DPOE"/>
    <property type="match status" value="1"/>
</dbReference>
<dbReference type="GO" id="GO:0006287">
    <property type="term" value="P:base-excision repair, gap-filling"/>
    <property type="evidence" value="ECO:0007669"/>
    <property type="project" value="TreeGrafter"/>
</dbReference>
<comment type="function">
    <text evidence="6">DNA polymerase II participates in chromosomal DNA replication.</text>
</comment>
<proteinExistence type="inferred from homology"/>
<keyword evidence="6" id="KW-0479">Metal-binding</keyword>
<keyword evidence="6" id="KW-0862">Zinc</keyword>
<dbReference type="GO" id="GO:0008622">
    <property type="term" value="C:epsilon DNA polymerase complex"/>
    <property type="evidence" value="ECO:0007669"/>
    <property type="project" value="InterPro"/>
</dbReference>
<dbReference type="Pfam" id="PF23250">
    <property type="entry name" value="zf_DPOE_2"/>
    <property type="match status" value="1"/>
</dbReference>
<dbReference type="GO" id="GO:0003677">
    <property type="term" value="F:DNA binding"/>
    <property type="evidence" value="ECO:0007669"/>
    <property type="project" value="UniProtKB-KW"/>
</dbReference>
<keyword evidence="3 6" id="KW-0235">DNA replication</keyword>
<protein>
    <recommendedName>
        <fullName evidence="6">DNA polymerase epsilon catalytic subunit</fullName>
        <ecNumber evidence="6">2.7.7.7</ecNumber>
    </recommendedName>
</protein>
<dbReference type="GO" id="GO:0003887">
    <property type="term" value="F:DNA-directed DNA polymerase activity"/>
    <property type="evidence" value="ECO:0007669"/>
    <property type="project" value="UniProtKB-KW"/>
</dbReference>
<evidence type="ECO:0000256" key="5">
    <source>
        <dbReference type="ARBA" id="ARBA00023125"/>
    </source>
</evidence>
<accession>A0AA88QNL6</accession>
<evidence type="ECO:0000256" key="4">
    <source>
        <dbReference type="ARBA" id="ARBA00022932"/>
    </source>
</evidence>
<keyword evidence="6" id="KW-0411">Iron-sulfur</keyword>
<comment type="similarity">
    <text evidence="6">Belongs to the DNA polymerase type-B family.</text>
</comment>
<dbReference type="GO" id="GO:0008270">
    <property type="term" value="F:zinc ion binding"/>
    <property type="evidence" value="ECO:0007669"/>
    <property type="project" value="UniProtKB-KW"/>
</dbReference>
<dbReference type="GO" id="GO:0008310">
    <property type="term" value="F:single-stranded DNA 3'-5' DNA exonuclease activity"/>
    <property type="evidence" value="ECO:0007669"/>
    <property type="project" value="TreeGrafter"/>
</dbReference>
<keyword evidence="1 6" id="KW-0808">Transferase</keyword>
<dbReference type="InterPro" id="IPR029703">
    <property type="entry name" value="POL2"/>
</dbReference>
<dbReference type="SMART" id="SM01159">
    <property type="entry name" value="DUF1744"/>
    <property type="match status" value="1"/>
</dbReference>
<comment type="cofactor">
    <cofactor evidence="6">
        <name>[4Fe-4S] cluster</name>
        <dbReference type="ChEBI" id="CHEBI:49883"/>
    </cofactor>
</comment>
<dbReference type="AlphaFoldDB" id="A0AA88QNL6"/>
<feature type="domain" description="DNA polymerase epsilon catalytic subunit A C-terminal" evidence="7">
    <location>
        <begin position="2"/>
        <end position="342"/>
    </location>
</feature>
<evidence type="ECO:0000256" key="2">
    <source>
        <dbReference type="ARBA" id="ARBA00022695"/>
    </source>
</evidence>